<dbReference type="InterPro" id="IPR029058">
    <property type="entry name" value="AB_hydrolase_fold"/>
</dbReference>
<dbReference type="SUPFAM" id="SSF53474">
    <property type="entry name" value="alpha/beta-Hydrolases"/>
    <property type="match status" value="1"/>
</dbReference>
<evidence type="ECO:0000313" key="2">
    <source>
        <dbReference type="EMBL" id="BDI28625.1"/>
    </source>
</evidence>
<dbReference type="InterPro" id="IPR000073">
    <property type="entry name" value="AB_hydrolase_1"/>
</dbReference>
<dbReference type="RefSeq" id="WP_119323384.1">
    <property type="nucleotide sequence ID" value="NZ_AP025739.1"/>
</dbReference>
<name>A0A9N7Q8W9_9BACT</name>
<dbReference type="KEGG" id="ccot:CCAX7_006760"/>
<dbReference type="PANTHER" id="PTHR43194">
    <property type="entry name" value="HYDROLASE ALPHA/BETA FOLD FAMILY"/>
    <property type="match status" value="1"/>
</dbReference>
<accession>A0A9N7Q8W9</accession>
<protein>
    <submittedName>
        <fullName evidence="2">Carboxylesterase</fullName>
    </submittedName>
</protein>
<organism evidence="2 3">
    <name type="scientific">Capsulimonas corticalis</name>
    <dbReference type="NCBI Taxonomy" id="2219043"/>
    <lineage>
        <taxon>Bacteria</taxon>
        <taxon>Bacillati</taxon>
        <taxon>Armatimonadota</taxon>
        <taxon>Armatimonadia</taxon>
        <taxon>Capsulimonadales</taxon>
        <taxon>Capsulimonadaceae</taxon>
        <taxon>Capsulimonas</taxon>
    </lineage>
</organism>
<dbReference type="Gene3D" id="3.40.50.1820">
    <property type="entry name" value="alpha/beta hydrolase"/>
    <property type="match status" value="1"/>
</dbReference>
<dbReference type="Proteomes" id="UP000287394">
    <property type="component" value="Chromosome"/>
</dbReference>
<evidence type="ECO:0000259" key="1">
    <source>
        <dbReference type="Pfam" id="PF12697"/>
    </source>
</evidence>
<evidence type="ECO:0000313" key="3">
    <source>
        <dbReference type="Proteomes" id="UP000287394"/>
    </source>
</evidence>
<gene>
    <name evidence="2" type="ORF">CCAX7_006760</name>
</gene>
<feature type="domain" description="AB hydrolase-1" evidence="1">
    <location>
        <begin position="28"/>
        <end position="247"/>
    </location>
</feature>
<reference evidence="2 3" key="1">
    <citation type="journal article" date="2019" name="Int. J. Syst. Evol. Microbiol.">
        <title>Capsulimonas corticalis gen. nov., sp. nov., an aerobic capsulated bacterium, of a novel bacterial order, Capsulimonadales ord. nov., of the class Armatimonadia of the phylum Armatimonadetes.</title>
        <authorList>
            <person name="Li J."/>
            <person name="Kudo C."/>
            <person name="Tonouchi A."/>
        </authorList>
    </citation>
    <scope>NUCLEOTIDE SEQUENCE [LARGE SCALE GENOMIC DNA]</scope>
    <source>
        <strain evidence="2 3">AX-7</strain>
    </source>
</reference>
<keyword evidence="3" id="KW-1185">Reference proteome</keyword>
<dbReference type="EMBL" id="AP025739">
    <property type="protein sequence ID" value="BDI28625.1"/>
    <property type="molecule type" value="Genomic_DNA"/>
</dbReference>
<sequence>MTMDAAGPPNIAHWLGVDAAGPADAPPIVFLHGASYTRKAWGMQLQALADEFRVYALDLPGHGSCSHTEYDWDDSLEYVQRFLRDIAGRPALLVGVSLGGCLGVTIAGGDSDLLAGLIVSGSTFDARGHVCYLVLRGEAWTFRHREAQLTRRFQRWVRGRLPSEFAESIVAAGCHWESAARAVISLTGRDFVAALGRYDGPALILNGDRDWVHRSAEGVFVRAAQNARAATVPGGHIANLDAPEAFTAKVREFAREIFEHSPKDKVSHVR</sequence>
<dbReference type="PANTHER" id="PTHR43194:SF5">
    <property type="entry name" value="PIMELOYL-[ACYL-CARRIER PROTEIN] METHYL ESTER ESTERASE"/>
    <property type="match status" value="1"/>
</dbReference>
<dbReference type="AlphaFoldDB" id="A0A9N7Q8W9"/>
<dbReference type="OrthoDB" id="5495375at2"/>
<dbReference type="InterPro" id="IPR050228">
    <property type="entry name" value="Carboxylesterase_BioH"/>
</dbReference>
<dbReference type="Pfam" id="PF12697">
    <property type="entry name" value="Abhydrolase_6"/>
    <property type="match status" value="1"/>
</dbReference>
<proteinExistence type="predicted"/>